<dbReference type="GO" id="GO:0004523">
    <property type="term" value="F:RNA-DNA hybrid ribonuclease activity"/>
    <property type="evidence" value="ECO:0007669"/>
    <property type="project" value="InterPro"/>
</dbReference>
<dbReference type="Proteomes" id="UP000634136">
    <property type="component" value="Unassembled WGS sequence"/>
</dbReference>
<dbReference type="InterPro" id="IPR044730">
    <property type="entry name" value="RNase_H-like_dom_plant"/>
</dbReference>
<organism evidence="3 4">
    <name type="scientific">Senna tora</name>
    <dbReference type="NCBI Taxonomy" id="362788"/>
    <lineage>
        <taxon>Eukaryota</taxon>
        <taxon>Viridiplantae</taxon>
        <taxon>Streptophyta</taxon>
        <taxon>Embryophyta</taxon>
        <taxon>Tracheophyta</taxon>
        <taxon>Spermatophyta</taxon>
        <taxon>Magnoliopsida</taxon>
        <taxon>eudicotyledons</taxon>
        <taxon>Gunneridae</taxon>
        <taxon>Pentapetalae</taxon>
        <taxon>rosids</taxon>
        <taxon>fabids</taxon>
        <taxon>Fabales</taxon>
        <taxon>Fabaceae</taxon>
        <taxon>Caesalpinioideae</taxon>
        <taxon>Cassia clade</taxon>
        <taxon>Senna</taxon>
    </lineage>
</organism>
<keyword evidence="3" id="KW-0695">RNA-directed DNA polymerase</keyword>
<dbReference type="GO" id="GO:0003676">
    <property type="term" value="F:nucleic acid binding"/>
    <property type="evidence" value="ECO:0007669"/>
    <property type="project" value="InterPro"/>
</dbReference>
<sequence length="232" mass="26646">MEKIWRFKGSQRIRVFLWSLAHDSIMTDNQRMRRCFTDSDICKRCGQAAKTTLHAIRDCPCVSGLWRTRKGTLDGTPSSKDFAQADKIRNMGLSNSSPSEVSTYDWLARNENGNWLFGFAKHLLKGCVDHVEIWSIFFGIITGWEKGFKHVVVESDNRNVINLICNGYDGPHPLRNILSRIRELLNRDWHVKIKHVFREGNMVADCLARYAHSIPPGFLMFNSPPSFCNSLL</sequence>
<dbReference type="AlphaFoldDB" id="A0A834TDS8"/>
<keyword evidence="4" id="KW-1185">Reference proteome</keyword>
<dbReference type="InterPro" id="IPR053151">
    <property type="entry name" value="RNase_H-like"/>
</dbReference>
<dbReference type="CDD" id="cd06222">
    <property type="entry name" value="RNase_H_like"/>
    <property type="match status" value="1"/>
</dbReference>
<evidence type="ECO:0000313" key="3">
    <source>
        <dbReference type="EMBL" id="KAF7815339.1"/>
    </source>
</evidence>
<protein>
    <submittedName>
        <fullName evidence="3">Reverse transcriptase</fullName>
    </submittedName>
</protein>
<comment type="caution">
    <text evidence="3">The sequence shown here is derived from an EMBL/GenBank/DDBJ whole genome shotgun (WGS) entry which is preliminary data.</text>
</comment>
<name>A0A834TDS8_9FABA</name>
<evidence type="ECO:0000313" key="4">
    <source>
        <dbReference type="Proteomes" id="UP000634136"/>
    </source>
</evidence>
<keyword evidence="3" id="KW-0548">Nucleotidyltransferase</keyword>
<accession>A0A834TDS8</accession>
<dbReference type="InterPro" id="IPR012337">
    <property type="entry name" value="RNaseH-like_sf"/>
</dbReference>
<dbReference type="PANTHER" id="PTHR47723:SF13">
    <property type="entry name" value="PUTATIVE-RELATED"/>
    <property type="match status" value="1"/>
</dbReference>
<dbReference type="GO" id="GO:0003964">
    <property type="term" value="F:RNA-directed DNA polymerase activity"/>
    <property type="evidence" value="ECO:0007669"/>
    <property type="project" value="UniProtKB-KW"/>
</dbReference>
<dbReference type="Pfam" id="PF13456">
    <property type="entry name" value="RVT_3"/>
    <property type="match status" value="1"/>
</dbReference>
<gene>
    <name evidence="3" type="ORF">G2W53_029308</name>
</gene>
<dbReference type="SUPFAM" id="SSF53098">
    <property type="entry name" value="Ribonuclease H-like"/>
    <property type="match status" value="1"/>
</dbReference>
<evidence type="ECO:0000259" key="1">
    <source>
        <dbReference type="Pfam" id="PF13456"/>
    </source>
</evidence>
<dbReference type="InterPro" id="IPR026960">
    <property type="entry name" value="RVT-Znf"/>
</dbReference>
<dbReference type="InterPro" id="IPR002156">
    <property type="entry name" value="RNaseH_domain"/>
</dbReference>
<dbReference type="PANTHER" id="PTHR47723">
    <property type="entry name" value="OS05G0353850 PROTEIN"/>
    <property type="match status" value="1"/>
</dbReference>
<evidence type="ECO:0000259" key="2">
    <source>
        <dbReference type="Pfam" id="PF13966"/>
    </source>
</evidence>
<keyword evidence="3" id="KW-0808">Transferase</keyword>
<feature type="domain" description="RNase H type-1" evidence="1">
    <location>
        <begin position="99"/>
        <end position="211"/>
    </location>
</feature>
<feature type="domain" description="Reverse transcriptase zinc-binding" evidence="2">
    <location>
        <begin position="2"/>
        <end position="66"/>
    </location>
</feature>
<dbReference type="InterPro" id="IPR036397">
    <property type="entry name" value="RNaseH_sf"/>
</dbReference>
<dbReference type="OrthoDB" id="1391789at2759"/>
<dbReference type="EMBL" id="JAAIUW010000009">
    <property type="protein sequence ID" value="KAF7815339.1"/>
    <property type="molecule type" value="Genomic_DNA"/>
</dbReference>
<dbReference type="Gene3D" id="3.30.420.10">
    <property type="entry name" value="Ribonuclease H-like superfamily/Ribonuclease H"/>
    <property type="match status" value="1"/>
</dbReference>
<dbReference type="Pfam" id="PF13966">
    <property type="entry name" value="zf-RVT"/>
    <property type="match status" value="1"/>
</dbReference>
<reference evidence="3" key="1">
    <citation type="submission" date="2020-09" db="EMBL/GenBank/DDBJ databases">
        <title>Genome-Enabled Discovery of Anthraquinone Biosynthesis in Senna tora.</title>
        <authorList>
            <person name="Kang S.-H."/>
            <person name="Pandey R.P."/>
            <person name="Lee C.-M."/>
            <person name="Sim J.-S."/>
            <person name="Jeong J.-T."/>
            <person name="Choi B.-S."/>
            <person name="Jung M."/>
            <person name="Ginzburg D."/>
            <person name="Zhao K."/>
            <person name="Won S.Y."/>
            <person name="Oh T.-J."/>
            <person name="Yu Y."/>
            <person name="Kim N.-H."/>
            <person name="Lee O.R."/>
            <person name="Lee T.-H."/>
            <person name="Bashyal P."/>
            <person name="Kim T.-S."/>
            <person name="Lee W.-H."/>
            <person name="Kawkins C."/>
            <person name="Kim C.-K."/>
            <person name="Kim J.S."/>
            <person name="Ahn B.O."/>
            <person name="Rhee S.Y."/>
            <person name="Sohng J.K."/>
        </authorList>
    </citation>
    <scope>NUCLEOTIDE SEQUENCE</scope>
    <source>
        <tissue evidence="3">Leaf</tissue>
    </source>
</reference>
<proteinExistence type="predicted"/>